<dbReference type="EMBL" id="QUZU01000009">
    <property type="protein sequence ID" value="TFY90075.1"/>
    <property type="molecule type" value="Genomic_DNA"/>
</dbReference>
<organism evidence="1 2">
    <name type="scientific">Pseudomonas kairouanensis</name>
    <dbReference type="NCBI Taxonomy" id="2293832"/>
    <lineage>
        <taxon>Bacteria</taxon>
        <taxon>Pseudomonadati</taxon>
        <taxon>Pseudomonadota</taxon>
        <taxon>Gammaproteobacteria</taxon>
        <taxon>Pseudomonadales</taxon>
        <taxon>Pseudomonadaceae</taxon>
        <taxon>Pseudomonas</taxon>
    </lineage>
</organism>
<proteinExistence type="predicted"/>
<gene>
    <name evidence="1" type="ORF">DYL59_10040</name>
</gene>
<sequence length="124" mass="13926">MPISDHDQHYTCPTCSWTHTVPDSIDNKCLDTHTWLCNTCPHPVHIMIRDDHGRRCLVQRVRAQLLESGDEILYDAGNGMTPAHVRTSAKATAKGHAGQWSLSLSGPHTLMVPPFRYFNRILPA</sequence>
<dbReference type="RefSeq" id="WP_135289047.1">
    <property type="nucleotide sequence ID" value="NZ_QUZU01000009.1"/>
</dbReference>
<dbReference type="OrthoDB" id="7032999at2"/>
<accession>A0A4Z0ATQ6</accession>
<dbReference type="AlphaFoldDB" id="A0A4Z0ATQ6"/>
<comment type="caution">
    <text evidence="1">The sequence shown here is derived from an EMBL/GenBank/DDBJ whole genome shotgun (WGS) entry which is preliminary data.</text>
</comment>
<name>A0A4Z0ATQ6_9PSED</name>
<dbReference type="Proteomes" id="UP000297391">
    <property type="component" value="Unassembled WGS sequence"/>
</dbReference>
<evidence type="ECO:0000313" key="1">
    <source>
        <dbReference type="EMBL" id="TFY90075.1"/>
    </source>
</evidence>
<keyword evidence="2" id="KW-1185">Reference proteome</keyword>
<reference evidence="1 2" key="1">
    <citation type="journal article" date="2019" name="Syst. Appl. Microbiol.">
        <title>New species of pathogenic Pseudomonas isolated from citrus in Tunisia: Proposal of Pseudomonas kairouanensis sp. nov. and Pseudomonas nabeulensis sp. nov.</title>
        <authorList>
            <person name="Oueslati M."/>
            <person name="Mulet M."/>
            <person name="Gomila M."/>
            <person name="Berge O."/>
            <person name="Hajlaoui M.R."/>
            <person name="Lalucat J."/>
            <person name="Sadfi-Zouaoui N."/>
            <person name="Garcia-Valdes E."/>
        </authorList>
    </citation>
    <scope>NUCLEOTIDE SEQUENCE [LARGE SCALE GENOMIC DNA]</scope>
    <source>
        <strain evidence="1 2">KC12</strain>
    </source>
</reference>
<evidence type="ECO:0000313" key="2">
    <source>
        <dbReference type="Proteomes" id="UP000297391"/>
    </source>
</evidence>
<protein>
    <submittedName>
        <fullName evidence="1">Uncharacterized protein</fullName>
    </submittedName>
</protein>